<dbReference type="InterPro" id="IPR013632">
    <property type="entry name" value="Rad51_C"/>
</dbReference>
<dbReference type="InterPro" id="IPR003593">
    <property type="entry name" value="AAA+_ATPase"/>
</dbReference>
<feature type="domain" description="RecA family profile 1" evidence="4">
    <location>
        <begin position="73"/>
        <end position="244"/>
    </location>
</feature>
<evidence type="ECO:0000313" key="5">
    <source>
        <dbReference type="EMBL" id="KKK96279.1"/>
    </source>
</evidence>
<accession>A0A0F9C154</accession>
<dbReference type="GO" id="GO:0140664">
    <property type="term" value="F:ATP-dependent DNA damage sensor activity"/>
    <property type="evidence" value="ECO:0007669"/>
    <property type="project" value="InterPro"/>
</dbReference>
<dbReference type="PROSITE" id="PS50162">
    <property type="entry name" value="RECA_2"/>
    <property type="match status" value="1"/>
</dbReference>
<dbReference type="PANTHER" id="PTHR22942:SF30">
    <property type="entry name" value="MEIOTIC RECOMBINATION PROTEIN DMC1_LIM15 HOMOLOG"/>
    <property type="match status" value="1"/>
</dbReference>
<dbReference type="GO" id="GO:0006281">
    <property type="term" value="P:DNA repair"/>
    <property type="evidence" value="ECO:0007669"/>
    <property type="project" value="InterPro"/>
</dbReference>
<dbReference type="Gene3D" id="3.40.50.300">
    <property type="entry name" value="P-loop containing nucleotide triphosphate hydrolases"/>
    <property type="match status" value="1"/>
</dbReference>
<dbReference type="SMART" id="SM00382">
    <property type="entry name" value="AAA"/>
    <property type="match status" value="1"/>
</dbReference>
<evidence type="ECO:0000256" key="2">
    <source>
        <dbReference type="ARBA" id="ARBA00022840"/>
    </source>
</evidence>
<dbReference type="Pfam" id="PF14520">
    <property type="entry name" value="HHH_5"/>
    <property type="match status" value="1"/>
</dbReference>
<organism evidence="5">
    <name type="scientific">marine sediment metagenome</name>
    <dbReference type="NCBI Taxonomy" id="412755"/>
    <lineage>
        <taxon>unclassified sequences</taxon>
        <taxon>metagenomes</taxon>
        <taxon>ecological metagenomes</taxon>
    </lineage>
</organism>
<keyword evidence="2" id="KW-0067">ATP-binding</keyword>
<evidence type="ECO:0000256" key="1">
    <source>
        <dbReference type="ARBA" id="ARBA00022741"/>
    </source>
</evidence>
<dbReference type="SUPFAM" id="SSF52540">
    <property type="entry name" value="P-loop containing nucleoside triphosphate hydrolases"/>
    <property type="match status" value="1"/>
</dbReference>
<dbReference type="InterPro" id="IPR016467">
    <property type="entry name" value="DNA_recomb/repair_RecA-like"/>
</dbReference>
<dbReference type="AlphaFoldDB" id="A0A0F9C154"/>
<reference evidence="5" key="1">
    <citation type="journal article" date="2015" name="Nature">
        <title>Complex archaea that bridge the gap between prokaryotes and eukaryotes.</title>
        <authorList>
            <person name="Spang A."/>
            <person name="Saw J.H."/>
            <person name="Jorgensen S.L."/>
            <person name="Zaremba-Niedzwiedzka K."/>
            <person name="Martijn J."/>
            <person name="Lind A.E."/>
            <person name="van Eijk R."/>
            <person name="Schleper C."/>
            <person name="Guy L."/>
            <person name="Ettema T.J."/>
        </authorList>
    </citation>
    <scope>NUCLEOTIDE SEQUENCE</scope>
</reference>
<evidence type="ECO:0000259" key="4">
    <source>
        <dbReference type="PROSITE" id="PS50162"/>
    </source>
</evidence>
<dbReference type="Gene3D" id="1.10.150.20">
    <property type="entry name" value="5' to 3' exonuclease, C-terminal subdomain"/>
    <property type="match status" value="1"/>
</dbReference>
<dbReference type="GO" id="GO:0003677">
    <property type="term" value="F:DNA binding"/>
    <property type="evidence" value="ECO:0007669"/>
    <property type="project" value="UniProtKB-KW"/>
</dbReference>
<comment type="caution">
    <text evidence="5">The sequence shown here is derived from an EMBL/GenBank/DDBJ whole genome shotgun (WGS) entry which is preliminary data.</text>
</comment>
<dbReference type="InterPro" id="IPR010995">
    <property type="entry name" value="DNA_repair_Rad51/TF_NusA_a-hlx"/>
</dbReference>
<evidence type="ECO:0000256" key="3">
    <source>
        <dbReference type="ARBA" id="ARBA00023125"/>
    </source>
</evidence>
<gene>
    <name evidence="5" type="ORF">LCGC14_2664360</name>
</gene>
<dbReference type="InterPro" id="IPR020588">
    <property type="entry name" value="RecA_ATP-bd"/>
</dbReference>
<dbReference type="NCBIfam" id="NF003301">
    <property type="entry name" value="PRK04301.1"/>
    <property type="match status" value="1"/>
</dbReference>
<dbReference type="PIRSF" id="PIRSF005856">
    <property type="entry name" value="Rad51"/>
    <property type="match status" value="1"/>
</dbReference>
<protein>
    <recommendedName>
        <fullName evidence="4">RecA family profile 1 domain-containing protein</fullName>
    </recommendedName>
</protein>
<dbReference type="SUPFAM" id="SSF47794">
    <property type="entry name" value="Rad51 N-terminal domain-like"/>
    <property type="match status" value="1"/>
</dbReference>
<sequence>MADLNQIKGINARQIKLLQENGISTAEALAMSPMNIVSEIDGLGGKTAKKLIWNARTALGMTDFTTAAKINDNVEFFTTGSSELDRILGGGFQTGKLTEVYGPFKSGKTALAHTLSVTIQLPPKKGGLNGSVAYVDTENTFSKEKIKRIARRFGFKPDDVLSRIFHARIYSSDHQSQMIQKAEALCKTRGVRLIVIDSLMALLRAEYVGIGKLAPRQAILNNMLHGLSRVAETYNCAVLLTNQVTTKMMGMFSSNDAIGGNSEYIFNNSLPNCSPWLPLSCHV</sequence>
<keyword evidence="3" id="KW-0238">DNA-binding</keyword>
<keyword evidence="1" id="KW-0547">Nucleotide-binding</keyword>
<proteinExistence type="predicted"/>
<dbReference type="PANTHER" id="PTHR22942">
    <property type="entry name" value="RECA/RAD51/RADA DNA STRAND-PAIRING FAMILY MEMBER"/>
    <property type="match status" value="1"/>
</dbReference>
<name>A0A0F9C154_9ZZZZ</name>
<dbReference type="EMBL" id="LAZR01046552">
    <property type="protein sequence ID" value="KKK96279.1"/>
    <property type="molecule type" value="Genomic_DNA"/>
</dbReference>
<dbReference type="Pfam" id="PF08423">
    <property type="entry name" value="Rad51"/>
    <property type="match status" value="1"/>
</dbReference>
<dbReference type="GO" id="GO:0005524">
    <property type="term" value="F:ATP binding"/>
    <property type="evidence" value="ECO:0007669"/>
    <property type="project" value="UniProtKB-KW"/>
</dbReference>
<dbReference type="InterPro" id="IPR027417">
    <property type="entry name" value="P-loop_NTPase"/>
</dbReference>